<name>Q7URP7_RHOBA</name>
<dbReference type="HOGENOM" id="CLU_2424890_0_0_0"/>
<gene>
    <name evidence="2" type="ordered locus">RB5523</name>
</gene>
<reference evidence="2 3" key="1">
    <citation type="journal article" date="2003" name="Proc. Natl. Acad. Sci. U.S.A.">
        <title>Complete genome sequence of the marine planctomycete Pirellula sp. strain 1.</title>
        <authorList>
            <person name="Gloeckner F.O."/>
            <person name="Kube M."/>
            <person name="Bauer M."/>
            <person name="Teeling H."/>
            <person name="Lombardot T."/>
            <person name="Ludwig W."/>
            <person name="Gade D."/>
            <person name="Beck A."/>
            <person name="Borzym K."/>
            <person name="Heitmann K."/>
            <person name="Rabus R."/>
            <person name="Schlesner H."/>
            <person name="Amann R."/>
            <person name="Reinhardt R."/>
        </authorList>
    </citation>
    <scope>NUCLEOTIDE SEQUENCE [LARGE SCALE GENOMIC DNA]</scope>
    <source>
        <strain evidence="3">DSM 10527 / NCIMB 13988 / SH1</strain>
    </source>
</reference>
<feature type="region of interest" description="Disordered" evidence="1">
    <location>
        <begin position="38"/>
        <end position="69"/>
    </location>
</feature>
<dbReference type="EnsemblBacteria" id="CAD74291">
    <property type="protein sequence ID" value="CAD74291"/>
    <property type="gene ID" value="RB5523"/>
</dbReference>
<protein>
    <submittedName>
        <fullName evidence="2">Uncharacterized protein</fullName>
    </submittedName>
</protein>
<dbReference type="EMBL" id="BX294142">
    <property type="protein sequence ID" value="CAD74291.1"/>
    <property type="molecule type" value="Genomic_DNA"/>
</dbReference>
<evidence type="ECO:0000313" key="2">
    <source>
        <dbReference type="EMBL" id="CAD74291.1"/>
    </source>
</evidence>
<dbReference type="KEGG" id="rba:RB5523"/>
<organism evidence="2 3">
    <name type="scientific">Rhodopirellula baltica (strain DSM 10527 / NCIMB 13988 / SH1)</name>
    <dbReference type="NCBI Taxonomy" id="243090"/>
    <lineage>
        <taxon>Bacteria</taxon>
        <taxon>Pseudomonadati</taxon>
        <taxon>Planctomycetota</taxon>
        <taxon>Planctomycetia</taxon>
        <taxon>Pirellulales</taxon>
        <taxon>Pirellulaceae</taxon>
        <taxon>Rhodopirellula</taxon>
    </lineage>
</organism>
<accession>Q7URP7</accession>
<dbReference type="InParanoid" id="Q7URP7"/>
<dbReference type="STRING" id="243090.RB5523"/>
<evidence type="ECO:0000313" key="3">
    <source>
        <dbReference type="Proteomes" id="UP000001025"/>
    </source>
</evidence>
<keyword evidence="3" id="KW-1185">Reference proteome</keyword>
<sequence>MVEIGAQWGPAGRLKIIGLSTRRRETVQKSDQFVTATVANQTTESPQKDSSDCPNRVHRSMPIHHGSVQGMFPNPDWWDADDAISPGLASV</sequence>
<dbReference type="AlphaFoldDB" id="Q7URP7"/>
<evidence type="ECO:0000256" key="1">
    <source>
        <dbReference type="SAM" id="MobiDB-lite"/>
    </source>
</evidence>
<proteinExistence type="predicted"/>
<dbReference type="Proteomes" id="UP000001025">
    <property type="component" value="Chromosome"/>
</dbReference>